<evidence type="ECO:0008006" key="3">
    <source>
        <dbReference type="Google" id="ProtNLM"/>
    </source>
</evidence>
<evidence type="ECO:0000313" key="2">
    <source>
        <dbReference type="Proteomes" id="UP000036756"/>
    </source>
</evidence>
<dbReference type="AlphaFoldDB" id="A0A0J8D9G0"/>
<sequence length="63" mass="7161">MGSLKLNSSDLKKTNNVTKVGIMKQINDYVEDIYEGSLTIVKQDGHIVQFNLSEKYNFGDYLC</sequence>
<evidence type="ECO:0000313" key="1">
    <source>
        <dbReference type="EMBL" id="KMT20959.1"/>
    </source>
</evidence>
<proteinExistence type="predicted"/>
<name>A0A0J8D9G0_CLOCY</name>
<reference evidence="1 2" key="1">
    <citation type="submission" date="2015-06" db="EMBL/GenBank/DDBJ databases">
        <title>Draft genome sequence of the purine-degrading Clostridium cylindrosporum HC-1 (DSM 605).</title>
        <authorList>
            <person name="Poehlein A."/>
            <person name="Schiel-Bengelsdorf B."/>
            <person name="Bengelsdorf F."/>
            <person name="Daniel R."/>
            <person name="Duerre P."/>
        </authorList>
    </citation>
    <scope>NUCLEOTIDE SEQUENCE [LARGE SCALE GENOMIC DNA]</scope>
    <source>
        <strain evidence="1 2">DSM 605</strain>
    </source>
</reference>
<dbReference type="InterPro" id="IPR018743">
    <property type="entry name" value="DUF2292"/>
</dbReference>
<dbReference type="Pfam" id="PF10055">
    <property type="entry name" value="DUF2292"/>
    <property type="match status" value="1"/>
</dbReference>
<dbReference type="Proteomes" id="UP000036756">
    <property type="component" value="Unassembled WGS sequence"/>
</dbReference>
<dbReference type="PATRIC" id="fig|1121307.3.peg.555"/>
<protein>
    <recommendedName>
        <fullName evidence="3">DUF2292 domain-containing protein</fullName>
    </recommendedName>
</protein>
<organism evidence="1 2">
    <name type="scientific">Clostridium cylindrosporum DSM 605</name>
    <dbReference type="NCBI Taxonomy" id="1121307"/>
    <lineage>
        <taxon>Bacteria</taxon>
        <taxon>Bacillati</taxon>
        <taxon>Bacillota</taxon>
        <taxon>Clostridia</taxon>
        <taxon>Eubacteriales</taxon>
        <taxon>Clostridiaceae</taxon>
        <taxon>Clostridium</taxon>
    </lineage>
</organism>
<dbReference type="RefSeq" id="WP_048571357.1">
    <property type="nucleotide sequence ID" value="NZ_LFVU01000028.1"/>
</dbReference>
<comment type="caution">
    <text evidence="1">The sequence shown here is derived from an EMBL/GenBank/DDBJ whole genome shotgun (WGS) entry which is preliminary data.</text>
</comment>
<keyword evidence="2" id="KW-1185">Reference proteome</keyword>
<dbReference type="EMBL" id="LFVU01000028">
    <property type="protein sequence ID" value="KMT20959.1"/>
    <property type="molecule type" value="Genomic_DNA"/>
</dbReference>
<gene>
    <name evidence="1" type="ORF">CLCY_1c01930</name>
</gene>
<accession>A0A0J8D9G0</accession>
<dbReference type="OrthoDB" id="1684946at2"/>